<organism evidence="1 2">
    <name type="scientific">Sessilibacter corallicola</name>
    <dbReference type="NCBI Taxonomy" id="2904075"/>
    <lineage>
        <taxon>Bacteria</taxon>
        <taxon>Pseudomonadati</taxon>
        <taxon>Pseudomonadota</taxon>
        <taxon>Gammaproteobacteria</taxon>
        <taxon>Cellvibrionales</taxon>
        <taxon>Cellvibrionaceae</taxon>
        <taxon>Sessilibacter</taxon>
    </lineage>
</organism>
<dbReference type="EMBL" id="BAABWN010000001">
    <property type="protein sequence ID" value="GAA6166506.1"/>
    <property type="molecule type" value="Genomic_DNA"/>
</dbReference>
<name>A0ABQ0A4C9_9GAMM</name>
<proteinExistence type="predicted"/>
<gene>
    <name evidence="1" type="ORF">NBRC116591_03160</name>
</gene>
<evidence type="ECO:0000313" key="2">
    <source>
        <dbReference type="Proteomes" id="UP001465153"/>
    </source>
</evidence>
<protein>
    <submittedName>
        <fullName evidence="1">Uncharacterized protein</fullName>
    </submittedName>
</protein>
<keyword evidence="2" id="KW-1185">Reference proteome</keyword>
<evidence type="ECO:0000313" key="1">
    <source>
        <dbReference type="EMBL" id="GAA6166506.1"/>
    </source>
</evidence>
<comment type="caution">
    <text evidence="1">The sequence shown here is derived from an EMBL/GenBank/DDBJ whole genome shotgun (WGS) entry which is preliminary data.</text>
</comment>
<dbReference type="Proteomes" id="UP001465153">
    <property type="component" value="Unassembled WGS sequence"/>
</dbReference>
<reference evidence="1 2" key="1">
    <citation type="submission" date="2024-04" db="EMBL/GenBank/DDBJ databases">
        <title>Draft genome sequence of Sessilibacter corallicola NBRC 116591.</title>
        <authorList>
            <person name="Miyakawa T."/>
            <person name="Kusuya Y."/>
            <person name="Miura T."/>
        </authorList>
    </citation>
    <scope>NUCLEOTIDE SEQUENCE [LARGE SCALE GENOMIC DNA]</scope>
    <source>
        <strain evidence="1 2">KU-00831-HH</strain>
    </source>
</reference>
<sequence length="196" mass="22363">MHKPAHNLYRFILTSLLFLTCSGVHSWELKGNHTVELINSSGAVFELGTLNVSDVGNSEEYQFNFHFNDSTFEVYFLSMRNFDCVTGEKEVFCHVVYPYDYPARVSENNLTWLEHSFLFMHKSASEFSAKLWNGIIYNMEITEEGIIGHPQAVDLNEISSPPEPGIAPYGDGSDTEIGERAEIDPKSREFVQLRIR</sequence>
<dbReference type="RefSeq" id="WP_353301419.1">
    <property type="nucleotide sequence ID" value="NZ_BAABWN010000001.1"/>
</dbReference>
<accession>A0ABQ0A4C9</accession>